<dbReference type="GO" id="GO:0003677">
    <property type="term" value="F:DNA binding"/>
    <property type="evidence" value="ECO:0007669"/>
    <property type="project" value="InterPro"/>
</dbReference>
<dbReference type="InterPro" id="IPR013324">
    <property type="entry name" value="RNA_pol_sigma_r3/r4-like"/>
</dbReference>
<dbReference type="Proteomes" id="UP000266441">
    <property type="component" value="Unassembled WGS sequence"/>
</dbReference>
<evidence type="ECO:0000256" key="3">
    <source>
        <dbReference type="ARBA" id="ARBA00023082"/>
    </source>
</evidence>
<dbReference type="InterPro" id="IPR013325">
    <property type="entry name" value="RNA_pol_sigma_r2"/>
</dbReference>
<accession>A0A399D1L8</accession>
<evidence type="ECO:0000259" key="5">
    <source>
        <dbReference type="Pfam" id="PF08281"/>
    </source>
</evidence>
<dbReference type="Gene3D" id="1.10.10.10">
    <property type="entry name" value="Winged helix-like DNA-binding domain superfamily/Winged helix DNA-binding domain"/>
    <property type="match status" value="1"/>
</dbReference>
<dbReference type="NCBIfam" id="TIGR02937">
    <property type="entry name" value="sigma70-ECF"/>
    <property type="match status" value="1"/>
</dbReference>
<proteinExistence type="inferred from homology"/>
<keyword evidence="2" id="KW-0805">Transcription regulation</keyword>
<dbReference type="PANTHER" id="PTHR43133:SF46">
    <property type="entry name" value="RNA POLYMERASE SIGMA-70 FACTOR ECF SUBFAMILY"/>
    <property type="match status" value="1"/>
</dbReference>
<keyword evidence="4" id="KW-0804">Transcription</keyword>
<gene>
    <name evidence="6" type="ORF">D1164_10125</name>
</gene>
<dbReference type="CDD" id="cd06171">
    <property type="entry name" value="Sigma70_r4"/>
    <property type="match status" value="1"/>
</dbReference>
<dbReference type="GO" id="GO:0016987">
    <property type="term" value="F:sigma factor activity"/>
    <property type="evidence" value="ECO:0007669"/>
    <property type="project" value="UniProtKB-KW"/>
</dbReference>
<comment type="caution">
    <text evidence="6">The sequence shown here is derived from an EMBL/GenBank/DDBJ whole genome shotgun (WGS) entry which is preliminary data.</text>
</comment>
<sequence length="210" mass="24770">MPEKVNKTDEGILWKTMKSGDQKSFSEIFKFYYPKLYTYGIKLVPFNDFVRDQIQDLFISIWQNREGLGEVSNVKAYLFISLRRRLFASTKSKVYAAPLDSISEKDSKALIFEPNEFIDKEFISNNVKERLIENLNSLPVIQREIIFLRFYNRLTYKEISDIVDMKEQSVKNSMPKIFQKLSVGITDVPKEDMEDMDIMLFNLFLLLLKK</sequence>
<keyword evidence="3" id="KW-0731">Sigma factor</keyword>
<dbReference type="InterPro" id="IPR013249">
    <property type="entry name" value="RNA_pol_sigma70_r4_t2"/>
</dbReference>
<dbReference type="PANTHER" id="PTHR43133">
    <property type="entry name" value="RNA POLYMERASE ECF-TYPE SIGMA FACTO"/>
    <property type="match status" value="1"/>
</dbReference>
<evidence type="ECO:0000313" key="6">
    <source>
        <dbReference type="EMBL" id="RIH65467.1"/>
    </source>
</evidence>
<dbReference type="SUPFAM" id="SSF88946">
    <property type="entry name" value="Sigma2 domain of RNA polymerase sigma factors"/>
    <property type="match status" value="1"/>
</dbReference>
<dbReference type="InterPro" id="IPR014284">
    <property type="entry name" value="RNA_pol_sigma-70_dom"/>
</dbReference>
<evidence type="ECO:0000313" key="7">
    <source>
        <dbReference type="Proteomes" id="UP000266441"/>
    </source>
</evidence>
<dbReference type="GO" id="GO:0006352">
    <property type="term" value="P:DNA-templated transcription initiation"/>
    <property type="evidence" value="ECO:0007669"/>
    <property type="project" value="InterPro"/>
</dbReference>
<dbReference type="Gene3D" id="1.10.1740.10">
    <property type="match status" value="1"/>
</dbReference>
<name>A0A399D1L8_9BACT</name>
<dbReference type="InterPro" id="IPR039425">
    <property type="entry name" value="RNA_pol_sigma-70-like"/>
</dbReference>
<feature type="domain" description="RNA polymerase sigma factor 70 region 4 type 2" evidence="5">
    <location>
        <begin position="130"/>
        <end position="173"/>
    </location>
</feature>
<keyword evidence="7" id="KW-1185">Reference proteome</keyword>
<dbReference type="InterPro" id="IPR036388">
    <property type="entry name" value="WH-like_DNA-bd_sf"/>
</dbReference>
<dbReference type="Pfam" id="PF08281">
    <property type="entry name" value="Sigma70_r4_2"/>
    <property type="match status" value="1"/>
</dbReference>
<evidence type="ECO:0000256" key="1">
    <source>
        <dbReference type="ARBA" id="ARBA00010641"/>
    </source>
</evidence>
<dbReference type="AlphaFoldDB" id="A0A399D1L8"/>
<evidence type="ECO:0000256" key="2">
    <source>
        <dbReference type="ARBA" id="ARBA00023015"/>
    </source>
</evidence>
<evidence type="ECO:0000256" key="4">
    <source>
        <dbReference type="ARBA" id="ARBA00023163"/>
    </source>
</evidence>
<protein>
    <submittedName>
        <fullName evidence="6">RNA polymerase sigma factor</fullName>
    </submittedName>
</protein>
<organism evidence="6 7">
    <name type="scientific">Mariniphaga sediminis</name>
    <dbReference type="NCBI Taxonomy" id="1628158"/>
    <lineage>
        <taxon>Bacteria</taxon>
        <taxon>Pseudomonadati</taxon>
        <taxon>Bacteroidota</taxon>
        <taxon>Bacteroidia</taxon>
        <taxon>Marinilabiliales</taxon>
        <taxon>Prolixibacteraceae</taxon>
        <taxon>Mariniphaga</taxon>
    </lineage>
</organism>
<reference evidence="6 7" key="1">
    <citation type="journal article" date="2015" name="Int. J. Syst. Evol. Microbiol.">
        <title>Mariniphaga sediminis sp. nov., isolated from coastal sediment.</title>
        <authorList>
            <person name="Wang F.Q."/>
            <person name="Shen Q.Y."/>
            <person name="Chen G.J."/>
            <person name="Du Z.J."/>
        </authorList>
    </citation>
    <scope>NUCLEOTIDE SEQUENCE [LARGE SCALE GENOMIC DNA]</scope>
    <source>
        <strain evidence="6 7">SY21</strain>
    </source>
</reference>
<dbReference type="OrthoDB" id="9150024at2"/>
<comment type="similarity">
    <text evidence="1">Belongs to the sigma-70 factor family. ECF subfamily.</text>
</comment>
<dbReference type="EMBL" id="QWET01000006">
    <property type="protein sequence ID" value="RIH65467.1"/>
    <property type="molecule type" value="Genomic_DNA"/>
</dbReference>
<dbReference type="SUPFAM" id="SSF88659">
    <property type="entry name" value="Sigma3 and sigma4 domains of RNA polymerase sigma factors"/>
    <property type="match status" value="1"/>
</dbReference>